<accession>A0A1X7AH65</accession>
<organism evidence="2 3">
    <name type="scientific">Parendozoicomonas haliclonae</name>
    <dbReference type="NCBI Taxonomy" id="1960125"/>
    <lineage>
        <taxon>Bacteria</taxon>
        <taxon>Pseudomonadati</taxon>
        <taxon>Pseudomonadota</taxon>
        <taxon>Gammaproteobacteria</taxon>
        <taxon>Oceanospirillales</taxon>
        <taxon>Endozoicomonadaceae</taxon>
        <taxon>Parendozoicomonas</taxon>
    </lineage>
</organism>
<feature type="transmembrane region" description="Helical" evidence="1">
    <location>
        <begin position="334"/>
        <end position="357"/>
    </location>
</feature>
<gene>
    <name evidence="2" type="primary">mlaE_2</name>
    <name evidence="2" type="ORF">EHSB41UT_01172</name>
</gene>
<feature type="transmembrane region" description="Helical" evidence="1">
    <location>
        <begin position="188"/>
        <end position="211"/>
    </location>
</feature>
<keyword evidence="1" id="KW-0472">Membrane</keyword>
<proteinExistence type="predicted"/>
<dbReference type="GO" id="GO:0043190">
    <property type="term" value="C:ATP-binding cassette (ABC) transporter complex"/>
    <property type="evidence" value="ECO:0007669"/>
    <property type="project" value="InterPro"/>
</dbReference>
<keyword evidence="3" id="KW-1185">Reference proteome</keyword>
<sequence length="361" mass="38706">MISFHQDDASHLSITLSGDWRVMNAKSCRKIKEQITSSSSTIRLIPGHDFHWDSQLTAFFYQLELQASQNETRLDFSAMPEAIQQTMTLATAVPPVKPEAGFSKRFAPFYQTLTEAVETLAFIGEMALAFGRFLIGRSHIRLTDVSAALHQAGPQAIGIITLISILVGMILAYLGIIQLQQFGAEVYVANLVGLGMVREMGALMTAVIMAGRTGAAWAAELGAMKVNEEVDALSTMGINAMDFLVMPRLLAMIIIMPLLCIYSFFLGMIGGGVVALGMDMTPRLYIAQLIQSFGVVDMAVGCFKGLVFGVLIVLSGCQAGMSCGGSSAAVGQATTRAVVMAIVLFVVADAGINILFFHMGI</sequence>
<dbReference type="Pfam" id="PF02405">
    <property type="entry name" value="MlaE"/>
    <property type="match status" value="1"/>
</dbReference>
<feature type="transmembrane region" description="Helical" evidence="1">
    <location>
        <begin position="156"/>
        <end position="176"/>
    </location>
</feature>
<feature type="transmembrane region" description="Helical" evidence="1">
    <location>
        <begin position="249"/>
        <end position="277"/>
    </location>
</feature>
<evidence type="ECO:0000313" key="2">
    <source>
        <dbReference type="EMBL" id="SMA40312.1"/>
    </source>
</evidence>
<dbReference type="PANTHER" id="PTHR30188">
    <property type="entry name" value="ABC TRANSPORTER PERMEASE PROTEIN-RELATED"/>
    <property type="match status" value="1"/>
</dbReference>
<name>A0A1X7AH65_9GAMM</name>
<evidence type="ECO:0000313" key="3">
    <source>
        <dbReference type="Proteomes" id="UP000196573"/>
    </source>
</evidence>
<keyword evidence="1" id="KW-0812">Transmembrane</keyword>
<dbReference type="EMBL" id="FWPT01000002">
    <property type="protein sequence ID" value="SMA40312.1"/>
    <property type="molecule type" value="Genomic_DNA"/>
</dbReference>
<dbReference type="InterPro" id="IPR030802">
    <property type="entry name" value="Permease_MalE"/>
</dbReference>
<dbReference type="Proteomes" id="UP000196573">
    <property type="component" value="Unassembled WGS sequence"/>
</dbReference>
<keyword evidence="1" id="KW-1133">Transmembrane helix</keyword>
<dbReference type="GO" id="GO:0005548">
    <property type="term" value="F:phospholipid transporter activity"/>
    <property type="evidence" value="ECO:0007669"/>
    <property type="project" value="TreeGrafter"/>
</dbReference>
<dbReference type="OrthoDB" id="9810518at2"/>
<dbReference type="AlphaFoldDB" id="A0A1X7AH65"/>
<evidence type="ECO:0000256" key="1">
    <source>
        <dbReference type="SAM" id="Phobius"/>
    </source>
</evidence>
<protein>
    <submittedName>
        <fullName evidence="2">Putative phospholipid ABC transporter permease protein MlaE</fullName>
    </submittedName>
</protein>
<dbReference type="RefSeq" id="WP_087107816.1">
    <property type="nucleotide sequence ID" value="NZ_CBCSCN010000001.1"/>
</dbReference>
<reference evidence="2 3" key="1">
    <citation type="submission" date="2017-03" db="EMBL/GenBank/DDBJ databases">
        <authorList>
            <person name="Afonso C.L."/>
            <person name="Miller P.J."/>
            <person name="Scott M.A."/>
            <person name="Spackman E."/>
            <person name="Goraichik I."/>
            <person name="Dimitrov K.M."/>
            <person name="Suarez D.L."/>
            <person name="Swayne D.E."/>
        </authorList>
    </citation>
    <scope>NUCLEOTIDE SEQUENCE [LARGE SCALE GENOMIC DNA]</scope>
    <source>
        <strain evidence="2">SB41UT1</strain>
    </source>
</reference>
<dbReference type="PANTHER" id="PTHR30188:SF3">
    <property type="entry name" value="ABC TRANSPORTER PERMEASE"/>
    <property type="match status" value="1"/>
</dbReference>
<feature type="transmembrane region" description="Helical" evidence="1">
    <location>
        <begin position="289"/>
        <end position="314"/>
    </location>
</feature>